<gene>
    <name evidence="3" type="ORF">K431DRAFT_288438</name>
</gene>
<evidence type="ECO:0000256" key="1">
    <source>
        <dbReference type="SAM" id="MobiDB-lite"/>
    </source>
</evidence>
<organism evidence="3 4">
    <name type="scientific">Polychaeton citri CBS 116435</name>
    <dbReference type="NCBI Taxonomy" id="1314669"/>
    <lineage>
        <taxon>Eukaryota</taxon>
        <taxon>Fungi</taxon>
        <taxon>Dikarya</taxon>
        <taxon>Ascomycota</taxon>
        <taxon>Pezizomycotina</taxon>
        <taxon>Dothideomycetes</taxon>
        <taxon>Dothideomycetidae</taxon>
        <taxon>Capnodiales</taxon>
        <taxon>Capnodiaceae</taxon>
        <taxon>Polychaeton</taxon>
    </lineage>
</organism>
<keyword evidence="2" id="KW-0812">Transmembrane</keyword>
<keyword evidence="2" id="KW-0472">Membrane</keyword>
<dbReference type="AlphaFoldDB" id="A0A9P4Q3Q2"/>
<comment type="caution">
    <text evidence="3">The sequence shown here is derived from an EMBL/GenBank/DDBJ whole genome shotgun (WGS) entry which is preliminary data.</text>
</comment>
<sequence length="435" mass="47173">MASTWVAVSGDGISALGSLRAAKRLRTAYQIPCPIAQRNWPVYSPCCHSSTSNRIQVRSLNTNVAPPRKSFRPQSQQQRQHSPEGRAQASTATAPAIDLNDTHSRIQQICATVLAPKDGTVPPEQRLLYVFENLGSIANSMADNHSIQAAKGMTRPRNETATSALLGSVNHRQQPISVSRASLLSLISQKAEEIMRNPNVFVTPSVLRSYVDLQSLLHQPSSFPDIFGLYATKPIPQQTQSAQVQFASAAPNKISAAIDADTANVALQAAILAHNLPLAIDIINVTFCTNAYKKSKVLRQALVPIAGVGLAPMAAYTIATQFSLLQNTMSPAHAQTIAFAGILTYFGAVGTVGYVAVTTANDQMDRVTWATGVPLWERWVREDERASFDKVALAWGFKDMSKRGEEEGADWDELKETTGLRGMVLDSVSLMEGME</sequence>
<protein>
    <submittedName>
        <fullName evidence="3">Uncharacterized protein</fullName>
    </submittedName>
</protein>
<feature type="region of interest" description="Disordered" evidence="1">
    <location>
        <begin position="64"/>
        <end position="98"/>
    </location>
</feature>
<keyword evidence="4" id="KW-1185">Reference proteome</keyword>
<accession>A0A9P4Q3Q2</accession>
<keyword evidence="2" id="KW-1133">Transmembrane helix</keyword>
<feature type="transmembrane region" description="Helical" evidence="2">
    <location>
        <begin position="337"/>
        <end position="357"/>
    </location>
</feature>
<reference evidence="3" key="1">
    <citation type="journal article" date="2020" name="Stud. Mycol.">
        <title>101 Dothideomycetes genomes: a test case for predicting lifestyles and emergence of pathogens.</title>
        <authorList>
            <person name="Haridas S."/>
            <person name="Albert R."/>
            <person name="Binder M."/>
            <person name="Bloem J."/>
            <person name="Labutti K."/>
            <person name="Salamov A."/>
            <person name="Andreopoulos B."/>
            <person name="Baker S."/>
            <person name="Barry K."/>
            <person name="Bills G."/>
            <person name="Bluhm B."/>
            <person name="Cannon C."/>
            <person name="Castanera R."/>
            <person name="Culley D."/>
            <person name="Daum C."/>
            <person name="Ezra D."/>
            <person name="Gonzalez J."/>
            <person name="Henrissat B."/>
            <person name="Kuo A."/>
            <person name="Liang C."/>
            <person name="Lipzen A."/>
            <person name="Lutzoni F."/>
            <person name="Magnuson J."/>
            <person name="Mondo S."/>
            <person name="Nolan M."/>
            <person name="Ohm R."/>
            <person name="Pangilinan J."/>
            <person name="Park H.-J."/>
            <person name="Ramirez L."/>
            <person name="Alfaro M."/>
            <person name="Sun H."/>
            <person name="Tritt A."/>
            <person name="Yoshinaga Y."/>
            <person name="Zwiers L.-H."/>
            <person name="Turgeon B."/>
            <person name="Goodwin S."/>
            <person name="Spatafora J."/>
            <person name="Crous P."/>
            <person name="Grigoriev I."/>
        </authorList>
    </citation>
    <scope>NUCLEOTIDE SEQUENCE</scope>
    <source>
        <strain evidence="3">CBS 116435</strain>
    </source>
</reference>
<proteinExistence type="predicted"/>
<dbReference type="OrthoDB" id="5360701at2759"/>
<dbReference type="EMBL" id="MU003841">
    <property type="protein sequence ID" value="KAF2717559.1"/>
    <property type="molecule type" value="Genomic_DNA"/>
</dbReference>
<feature type="compositionally biased region" description="Low complexity" evidence="1">
    <location>
        <begin position="66"/>
        <end position="80"/>
    </location>
</feature>
<evidence type="ECO:0000313" key="3">
    <source>
        <dbReference type="EMBL" id="KAF2717559.1"/>
    </source>
</evidence>
<feature type="transmembrane region" description="Helical" evidence="2">
    <location>
        <begin position="301"/>
        <end position="325"/>
    </location>
</feature>
<evidence type="ECO:0000256" key="2">
    <source>
        <dbReference type="SAM" id="Phobius"/>
    </source>
</evidence>
<evidence type="ECO:0000313" key="4">
    <source>
        <dbReference type="Proteomes" id="UP000799441"/>
    </source>
</evidence>
<name>A0A9P4Q3Q2_9PEZI</name>
<dbReference type="Proteomes" id="UP000799441">
    <property type="component" value="Unassembled WGS sequence"/>
</dbReference>